<feature type="domain" description="Laminin EGF-like" evidence="11">
    <location>
        <begin position="125"/>
        <end position="178"/>
    </location>
</feature>
<dbReference type="PANTHER" id="PTHR10574:SF406">
    <property type="entry name" value="LAMININ SUBUNIT ALPHA 5"/>
    <property type="match status" value="1"/>
</dbReference>
<dbReference type="FunFam" id="2.10.25.10:FF:000242">
    <property type="entry name" value="Laminin subunit alpha 1"/>
    <property type="match status" value="1"/>
</dbReference>
<dbReference type="FunFam" id="2.10.25.10:FF:000090">
    <property type="entry name" value="laminin subunit alpha"/>
    <property type="match status" value="2"/>
</dbReference>
<keyword evidence="8" id="KW-0966">Cell projection</keyword>
<dbReference type="GO" id="GO:0048513">
    <property type="term" value="P:animal organ development"/>
    <property type="evidence" value="ECO:0007669"/>
    <property type="project" value="UniProtKB-ARBA"/>
</dbReference>
<keyword evidence="13" id="KW-1185">Reference proteome</keyword>
<keyword evidence="7" id="KW-0325">Glycoprotein</keyword>
<reference evidence="12 13" key="1">
    <citation type="submission" date="2024-05" db="EMBL/GenBank/DDBJ databases">
        <title>Genome sequencing and assembly of Indian major carp, Cirrhinus mrigala (Hamilton, 1822).</title>
        <authorList>
            <person name="Mohindra V."/>
            <person name="Chowdhury L.M."/>
            <person name="Lal K."/>
            <person name="Jena J.K."/>
        </authorList>
    </citation>
    <scope>NUCLEOTIDE SEQUENCE [LARGE SCALE GENOMIC DNA]</scope>
    <source>
        <strain evidence="12">CM1030</strain>
        <tissue evidence="12">Blood</tissue>
    </source>
</reference>
<dbReference type="InterPro" id="IPR002049">
    <property type="entry name" value="LE_dom"/>
</dbReference>
<evidence type="ECO:0000256" key="10">
    <source>
        <dbReference type="PROSITE-ProRule" id="PRU00460"/>
    </source>
</evidence>
<feature type="disulfide bond" evidence="10">
    <location>
        <begin position="26"/>
        <end position="43"/>
    </location>
</feature>
<dbReference type="InterPro" id="IPR050440">
    <property type="entry name" value="Laminin/Netrin_ECM"/>
</dbReference>
<feature type="non-terminal residue" evidence="12">
    <location>
        <position position="215"/>
    </location>
</feature>
<dbReference type="CDD" id="cd00055">
    <property type="entry name" value="EGF_Lam"/>
    <property type="match status" value="4"/>
</dbReference>
<keyword evidence="9 10" id="KW-0424">Laminin EGF-like domain</keyword>
<dbReference type="Proteomes" id="UP001529510">
    <property type="component" value="Unassembled WGS sequence"/>
</dbReference>
<evidence type="ECO:0000256" key="2">
    <source>
        <dbReference type="ARBA" id="ARBA00004613"/>
    </source>
</evidence>
<feature type="disulfide bond" evidence="10">
    <location>
        <begin position="95"/>
        <end position="104"/>
    </location>
</feature>
<dbReference type="PANTHER" id="PTHR10574">
    <property type="entry name" value="NETRIN/LAMININ-RELATED"/>
    <property type="match status" value="1"/>
</dbReference>
<evidence type="ECO:0000259" key="11">
    <source>
        <dbReference type="PROSITE" id="PS50027"/>
    </source>
</evidence>
<dbReference type="AlphaFoldDB" id="A0ABD0P8S0"/>
<evidence type="ECO:0000256" key="6">
    <source>
        <dbReference type="ARBA" id="ARBA00023157"/>
    </source>
</evidence>
<keyword evidence="6 10" id="KW-1015">Disulfide bond</keyword>
<dbReference type="Pfam" id="PF00053">
    <property type="entry name" value="EGF_laminin"/>
    <property type="match status" value="4"/>
</dbReference>
<dbReference type="Gene3D" id="2.10.25.10">
    <property type="entry name" value="Laminin"/>
    <property type="match status" value="4"/>
</dbReference>
<feature type="disulfide bond" evidence="10">
    <location>
        <begin position="148"/>
        <end position="157"/>
    </location>
</feature>
<dbReference type="EMBL" id="JAMKFB020000017">
    <property type="protein sequence ID" value="KAL0170187.1"/>
    <property type="molecule type" value="Genomic_DNA"/>
</dbReference>
<dbReference type="PRINTS" id="PR00011">
    <property type="entry name" value="EGFLAMININ"/>
</dbReference>
<evidence type="ECO:0000313" key="13">
    <source>
        <dbReference type="Proteomes" id="UP001529510"/>
    </source>
</evidence>
<keyword evidence="4" id="KW-0732">Signal</keyword>
<dbReference type="PROSITE" id="PS01248">
    <property type="entry name" value="EGF_LAM_1"/>
    <property type="match status" value="2"/>
</dbReference>
<protein>
    <recommendedName>
        <fullName evidence="11">Laminin EGF-like domain-containing protein</fullName>
    </recommendedName>
</protein>
<keyword evidence="5" id="KW-0677">Repeat</keyword>
<evidence type="ECO:0000256" key="5">
    <source>
        <dbReference type="ARBA" id="ARBA00022737"/>
    </source>
</evidence>
<proteinExistence type="predicted"/>
<evidence type="ECO:0000256" key="4">
    <source>
        <dbReference type="ARBA" id="ARBA00022729"/>
    </source>
</evidence>
<feature type="non-terminal residue" evidence="12">
    <location>
        <position position="1"/>
    </location>
</feature>
<keyword evidence="3" id="KW-0964">Secreted</keyword>
<dbReference type="GO" id="GO:0005576">
    <property type="term" value="C:extracellular region"/>
    <property type="evidence" value="ECO:0007669"/>
    <property type="project" value="UniProtKB-SubCell"/>
</dbReference>
<sequence length="215" mass="22957">LSCDRCNYGFKFLNRTDPDGCVPCGCDLRGSLHQFCNPFTGKCECKDGVQGLLCDTCIPHFYSLNGSGVCMPCDCNPDGSVPATSCDAVTGQCKCKPHTEGRRCDVCWDGYHSLDGSNSLGCLPCQCEIRGTVNGSGVCDKITGQCMCKNNVEGLRCNRCSFHTYNLSSANATHGCQPCHCDHMGTVPATVCDPVGGQCVCLPTRYGRDCGTCKP</sequence>
<evidence type="ECO:0000256" key="3">
    <source>
        <dbReference type="ARBA" id="ARBA00022525"/>
    </source>
</evidence>
<comment type="caution">
    <text evidence="12">The sequence shown here is derived from an EMBL/GenBank/DDBJ whole genome shotgun (WGS) entry which is preliminary data.</text>
</comment>
<evidence type="ECO:0000256" key="7">
    <source>
        <dbReference type="ARBA" id="ARBA00023180"/>
    </source>
</evidence>
<feature type="disulfide bond" evidence="10">
    <location>
        <begin position="24"/>
        <end position="36"/>
    </location>
</feature>
<dbReference type="SUPFAM" id="SSF57196">
    <property type="entry name" value="EGF/Laminin"/>
    <property type="match status" value="4"/>
</dbReference>
<dbReference type="FunFam" id="2.10.25.10:FF:000224">
    <property type="entry name" value="Usherin"/>
    <property type="match status" value="1"/>
</dbReference>
<evidence type="ECO:0000313" key="12">
    <source>
        <dbReference type="EMBL" id="KAL0170187.1"/>
    </source>
</evidence>
<evidence type="ECO:0000256" key="9">
    <source>
        <dbReference type="ARBA" id="ARBA00023292"/>
    </source>
</evidence>
<feature type="disulfide bond" evidence="10">
    <location>
        <begin position="45"/>
        <end position="54"/>
    </location>
</feature>
<dbReference type="SMART" id="SM00180">
    <property type="entry name" value="EGF_Lam"/>
    <property type="match status" value="4"/>
</dbReference>
<dbReference type="PROSITE" id="PS50027">
    <property type="entry name" value="EGF_LAM_2"/>
    <property type="match status" value="3"/>
</dbReference>
<evidence type="ECO:0000256" key="8">
    <source>
        <dbReference type="ARBA" id="ARBA00023273"/>
    </source>
</evidence>
<feature type="domain" description="Laminin EGF-like" evidence="11">
    <location>
        <begin position="24"/>
        <end position="72"/>
    </location>
</feature>
<dbReference type="GO" id="GO:0042995">
    <property type="term" value="C:cell projection"/>
    <property type="evidence" value="ECO:0007669"/>
    <property type="project" value="UniProtKB-SubCell"/>
</dbReference>
<evidence type="ECO:0000256" key="1">
    <source>
        <dbReference type="ARBA" id="ARBA00004316"/>
    </source>
</evidence>
<comment type="caution">
    <text evidence="10">Lacks conserved residue(s) required for the propagation of feature annotation.</text>
</comment>
<accession>A0ABD0P8S0</accession>
<name>A0ABD0P8S0_CIRMR</name>
<comment type="subcellular location">
    <subcellularLocation>
        <location evidence="1">Cell projection</location>
    </subcellularLocation>
    <subcellularLocation>
        <location evidence="2">Secreted</location>
    </subcellularLocation>
</comment>
<organism evidence="12 13">
    <name type="scientific">Cirrhinus mrigala</name>
    <name type="common">Mrigala</name>
    <dbReference type="NCBI Taxonomy" id="683832"/>
    <lineage>
        <taxon>Eukaryota</taxon>
        <taxon>Metazoa</taxon>
        <taxon>Chordata</taxon>
        <taxon>Craniata</taxon>
        <taxon>Vertebrata</taxon>
        <taxon>Euteleostomi</taxon>
        <taxon>Actinopterygii</taxon>
        <taxon>Neopterygii</taxon>
        <taxon>Teleostei</taxon>
        <taxon>Ostariophysi</taxon>
        <taxon>Cypriniformes</taxon>
        <taxon>Cyprinidae</taxon>
        <taxon>Labeoninae</taxon>
        <taxon>Labeonini</taxon>
        <taxon>Cirrhinus</taxon>
    </lineage>
</organism>
<feature type="domain" description="Laminin EGF-like" evidence="11">
    <location>
        <begin position="73"/>
        <end position="124"/>
    </location>
</feature>
<gene>
    <name evidence="12" type="ORF">M9458_034783</name>
</gene>